<organism evidence="2 3">
    <name type="scientific">Aromia moschata</name>
    <dbReference type="NCBI Taxonomy" id="1265417"/>
    <lineage>
        <taxon>Eukaryota</taxon>
        <taxon>Metazoa</taxon>
        <taxon>Ecdysozoa</taxon>
        <taxon>Arthropoda</taxon>
        <taxon>Hexapoda</taxon>
        <taxon>Insecta</taxon>
        <taxon>Pterygota</taxon>
        <taxon>Neoptera</taxon>
        <taxon>Endopterygota</taxon>
        <taxon>Coleoptera</taxon>
        <taxon>Polyphaga</taxon>
        <taxon>Cucujiformia</taxon>
        <taxon>Chrysomeloidea</taxon>
        <taxon>Cerambycidae</taxon>
        <taxon>Cerambycinae</taxon>
        <taxon>Callichromatini</taxon>
        <taxon>Aromia</taxon>
    </lineage>
</organism>
<evidence type="ECO:0000313" key="2">
    <source>
        <dbReference type="EMBL" id="KAJ8961928.1"/>
    </source>
</evidence>
<evidence type="ECO:0000256" key="1">
    <source>
        <dbReference type="SAM" id="MobiDB-lite"/>
    </source>
</evidence>
<name>A0AAV8ZDC4_9CUCU</name>
<proteinExistence type="predicted"/>
<gene>
    <name evidence="2" type="ORF">NQ318_021547</name>
</gene>
<dbReference type="EMBL" id="JAPWTK010000004">
    <property type="protein sequence ID" value="KAJ8961928.1"/>
    <property type="molecule type" value="Genomic_DNA"/>
</dbReference>
<sequence>MLDTNCGSWSSYLAPTTSLQVAQQIGLSHESVRKVLKLHKFHPYKLQITQELGDDDPNRRVGALGVRELKAILNAVRFQFDTVYVCERRPRFKRVALYIRQKNARPSRRATARPVQRRPCEKESFKSRRRWRRRRATRINIGTRRAGARKLPGYPPQPSVPQLVSACQQVGVPAYGDVVPSRITATLGQM</sequence>
<comment type="caution">
    <text evidence="2">The sequence shown here is derived from an EMBL/GenBank/DDBJ whole genome shotgun (WGS) entry which is preliminary data.</text>
</comment>
<protein>
    <submittedName>
        <fullName evidence="2">Uncharacterized protein</fullName>
    </submittedName>
</protein>
<dbReference type="Proteomes" id="UP001162162">
    <property type="component" value="Unassembled WGS sequence"/>
</dbReference>
<evidence type="ECO:0000313" key="3">
    <source>
        <dbReference type="Proteomes" id="UP001162162"/>
    </source>
</evidence>
<dbReference type="AlphaFoldDB" id="A0AAV8ZDC4"/>
<keyword evidence="3" id="KW-1185">Reference proteome</keyword>
<accession>A0AAV8ZDC4</accession>
<feature type="region of interest" description="Disordered" evidence="1">
    <location>
        <begin position="107"/>
        <end position="129"/>
    </location>
</feature>
<reference evidence="2" key="1">
    <citation type="journal article" date="2023" name="Insect Mol. Biol.">
        <title>Genome sequencing provides insights into the evolution of gene families encoding plant cell wall-degrading enzymes in longhorned beetles.</title>
        <authorList>
            <person name="Shin N.R."/>
            <person name="Okamura Y."/>
            <person name="Kirsch R."/>
            <person name="Pauchet Y."/>
        </authorList>
    </citation>
    <scope>NUCLEOTIDE SEQUENCE</scope>
    <source>
        <strain evidence="2">AMC_N1</strain>
    </source>
</reference>